<dbReference type="SMART" id="SM00822">
    <property type="entry name" value="PKS_KR"/>
    <property type="match status" value="1"/>
</dbReference>
<organism evidence="5 6">
    <name type="scientific">Aeromicrobium choanae</name>
    <dbReference type="NCBI Taxonomy" id="1736691"/>
    <lineage>
        <taxon>Bacteria</taxon>
        <taxon>Bacillati</taxon>
        <taxon>Actinomycetota</taxon>
        <taxon>Actinomycetes</taxon>
        <taxon>Propionibacteriales</taxon>
        <taxon>Nocardioidaceae</taxon>
        <taxon>Aeromicrobium</taxon>
    </lineage>
</organism>
<sequence>MNTFQDRVALVTGAAQGLGAQVAKELAEQGAKVAVLDLDESRTAAVVEEIRRNGGEAIGVGADVGVSEQAEAAVARAVEAFGGLHVLVNNAGITRDNLLFKMTDDDWDSVMHVHLRGTFAMTRAAQRSMVEQRYGRIVNLSSTAALGNRGQANYSAAKMGLQGFTRTVALELGPMGITANCVAPGYIDTEMTRAVAERMGVSLEERVAEYAARMPLRRVGQPGDIANAVLFFASERSSFVTGQVLYVDGGRWLV</sequence>
<feature type="domain" description="Ketoreductase" evidence="4">
    <location>
        <begin position="7"/>
        <end position="185"/>
    </location>
</feature>
<dbReference type="RefSeq" id="WP_078699312.1">
    <property type="nucleotide sequence ID" value="NZ_LT796768.1"/>
</dbReference>
<dbReference type="InterPro" id="IPR002347">
    <property type="entry name" value="SDR_fam"/>
</dbReference>
<dbReference type="PANTHER" id="PTHR42879">
    <property type="entry name" value="3-OXOACYL-(ACYL-CARRIER-PROTEIN) REDUCTASE"/>
    <property type="match status" value="1"/>
</dbReference>
<keyword evidence="3" id="KW-0560">Oxidoreductase</keyword>
<evidence type="ECO:0000256" key="1">
    <source>
        <dbReference type="ARBA" id="ARBA00006484"/>
    </source>
</evidence>
<dbReference type="OrthoDB" id="9808187at2"/>
<evidence type="ECO:0000256" key="2">
    <source>
        <dbReference type="ARBA" id="ARBA00022857"/>
    </source>
</evidence>
<dbReference type="Pfam" id="PF13561">
    <property type="entry name" value="adh_short_C2"/>
    <property type="match status" value="1"/>
</dbReference>
<dbReference type="GO" id="GO:0032787">
    <property type="term" value="P:monocarboxylic acid metabolic process"/>
    <property type="evidence" value="ECO:0007669"/>
    <property type="project" value="UniProtKB-ARBA"/>
</dbReference>
<evidence type="ECO:0000313" key="6">
    <source>
        <dbReference type="Proteomes" id="UP000191040"/>
    </source>
</evidence>
<keyword evidence="6" id="KW-1185">Reference proteome</keyword>
<dbReference type="PRINTS" id="PR00081">
    <property type="entry name" value="GDHRDH"/>
</dbReference>
<dbReference type="Proteomes" id="UP000191040">
    <property type="component" value="Chromosome I"/>
</dbReference>
<dbReference type="InterPro" id="IPR050259">
    <property type="entry name" value="SDR"/>
</dbReference>
<dbReference type="InterPro" id="IPR036291">
    <property type="entry name" value="NAD(P)-bd_dom_sf"/>
</dbReference>
<evidence type="ECO:0000256" key="3">
    <source>
        <dbReference type="ARBA" id="ARBA00023002"/>
    </source>
</evidence>
<dbReference type="NCBIfam" id="NF005559">
    <property type="entry name" value="PRK07231.1"/>
    <property type="match status" value="1"/>
</dbReference>
<gene>
    <name evidence="5" type="ORF">SAMN06295964_1206</name>
</gene>
<evidence type="ECO:0000313" key="5">
    <source>
        <dbReference type="EMBL" id="SKB06156.1"/>
    </source>
</evidence>
<dbReference type="EMBL" id="LT796768">
    <property type="protein sequence ID" value="SKB06156.1"/>
    <property type="molecule type" value="Genomic_DNA"/>
</dbReference>
<protein>
    <submittedName>
        <fullName evidence="5">3-oxoacyl-[acyl-carrier-protein] reductase</fullName>
    </submittedName>
</protein>
<dbReference type="PANTHER" id="PTHR42879:SF2">
    <property type="entry name" value="3-OXOACYL-[ACYL-CARRIER-PROTEIN] REDUCTASE FABG"/>
    <property type="match status" value="1"/>
</dbReference>
<dbReference type="AlphaFoldDB" id="A0A1T4YWP6"/>
<name>A0A1T4YWP6_9ACTN</name>
<accession>A0A1T4YWP6</accession>
<dbReference type="STRING" id="1736691.SAMN06295964_1206"/>
<keyword evidence="2" id="KW-0521">NADP</keyword>
<dbReference type="FunFam" id="3.40.50.720:FF:000115">
    <property type="entry name" value="3-oxoacyl-[acyl-carrier-protein] reductase FabG"/>
    <property type="match status" value="1"/>
</dbReference>
<dbReference type="PRINTS" id="PR00080">
    <property type="entry name" value="SDRFAMILY"/>
</dbReference>
<dbReference type="InterPro" id="IPR057326">
    <property type="entry name" value="KR_dom"/>
</dbReference>
<dbReference type="NCBIfam" id="NF009466">
    <property type="entry name" value="PRK12826.1-2"/>
    <property type="match status" value="1"/>
</dbReference>
<dbReference type="InterPro" id="IPR020904">
    <property type="entry name" value="Sc_DH/Rdtase_CS"/>
</dbReference>
<comment type="similarity">
    <text evidence="1">Belongs to the short-chain dehydrogenases/reductases (SDR) family.</text>
</comment>
<dbReference type="PROSITE" id="PS00061">
    <property type="entry name" value="ADH_SHORT"/>
    <property type="match status" value="1"/>
</dbReference>
<evidence type="ECO:0000259" key="4">
    <source>
        <dbReference type="SMART" id="SM00822"/>
    </source>
</evidence>
<dbReference type="Gene3D" id="3.40.50.720">
    <property type="entry name" value="NAD(P)-binding Rossmann-like Domain"/>
    <property type="match status" value="1"/>
</dbReference>
<proteinExistence type="inferred from homology"/>
<dbReference type="GO" id="GO:0016491">
    <property type="term" value="F:oxidoreductase activity"/>
    <property type="evidence" value="ECO:0007669"/>
    <property type="project" value="UniProtKB-KW"/>
</dbReference>
<dbReference type="SUPFAM" id="SSF51735">
    <property type="entry name" value="NAD(P)-binding Rossmann-fold domains"/>
    <property type="match status" value="1"/>
</dbReference>
<reference evidence="6" key="1">
    <citation type="submission" date="2017-02" db="EMBL/GenBank/DDBJ databases">
        <authorList>
            <person name="Varghese N."/>
            <person name="Submissions S."/>
        </authorList>
    </citation>
    <scope>NUCLEOTIDE SEQUENCE [LARGE SCALE GENOMIC DNA]</scope>
    <source>
        <strain evidence="6">9H-4</strain>
    </source>
</reference>